<dbReference type="SUPFAM" id="SSF56037">
    <property type="entry name" value="PheT/TilS domain"/>
    <property type="match status" value="1"/>
</dbReference>
<organism evidence="20 21">
    <name type="scientific">Anaerolinea thermolimosa</name>
    <dbReference type="NCBI Taxonomy" id="229919"/>
    <lineage>
        <taxon>Bacteria</taxon>
        <taxon>Bacillati</taxon>
        <taxon>Chloroflexota</taxon>
        <taxon>Anaerolineae</taxon>
        <taxon>Anaerolineales</taxon>
        <taxon>Anaerolineaceae</taxon>
        <taxon>Anaerolinea</taxon>
    </lineage>
</organism>
<dbReference type="RefSeq" id="WP_062195109.1">
    <property type="nucleotide sequence ID" value="NZ_DF967965.1"/>
</dbReference>
<dbReference type="AlphaFoldDB" id="A0A3D1JGB7"/>
<dbReference type="InterPro" id="IPR004532">
    <property type="entry name" value="Phe-tRNA-ligase_IIc_bsu_bact"/>
</dbReference>
<dbReference type="GO" id="GO:0004826">
    <property type="term" value="F:phenylalanine-tRNA ligase activity"/>
    <property type="evidence" value="ECO:0007669"/>
    <property type="project" value="UniProtKB-UniRule"/>
</dbReference>
<dbReference type="GO" id="GO:0006432">
    <property type="term" value="P:phenylalanyl-tRNA aminoacylation"/>
    <property type="evidence" value="ECO:0007669"/>
    <property type="project" value="UniProtKB-UniRule"/>
</dbReference>
<dbReference type="CDD" id="cd02796">
    <property type="entry name" value="tRNA_bind_bactPheRS"/>
    <property type="match status" value="1"/>
</dbReference>
<comment type="subcellular location">
    <subcellularLocation>
        <location evidence="1 15">Cytoplasm</location>
    </subcellularLocation>
</comment>
<keyword evidence="7 15" id="KW-0479">Metal-binding</keyword>
<protein>
    <recommendedName>
        <fullName evidence="15">Phenylalanine--tRNA ligase beta subunit</fullName>
        <ecNumber evidence="15">6.1.1.20</ecNumber>
    </recommendedName>
    <alternativeName>
        <fullName evidence="15">Phenylalanyl-tRNA synthetase beta subunit</fullName>
        <shortName evidence="15">PheRS</shortName>
    </alternativeName>
</protein>
<dbReference type="SMART" id="SM00873">
    <property type="entry name" value="B3_4"/>
    <property type="match status" value="1"/>
</dbReference>
<dbReference type="CDD" id="cd00769">
    <property type="entry name" value="PheRS_beta_core"/>
    <property type="match status" value="1"/>
</dbReference>
<keyword evidence="13 15" id="KW-0030">Aminoacyl-tRNA synthetase</keyword>
<evidence type="ECO:0000256" key="11">
    <source>
        <dbReference type="ARBA" id="ARBA00022884"/>
    </source>
</evidence>
<dbReference type="SMART" id="SM00896">
    <property type="entry name" value="FDX-ACB"/>
    <property type="match status" value="1"/>
</dbReference>
<dbReference type="InterPro" id="IPR005147">
    <property type="entry name" value="tRNA_synthase_B5-dom"/>
</dbReference>
<dbReference type="InterPro" id="IPR002547">
    <property type="entry name" value="tRNA-bd_dom"/>
</dbReference>
<dbReference type="InterPro" id="IPR005146">
    <property type="entry name" value="B3/B4_tRNA-bd"/>
</dbReference>
<dbReference type="Proteomes" id="UP000264141">
    <property type="component" value="Unassembled WGS sequence"/>
</dbReference>
<feature type="domain" description="TRNA-binding" evidence="17">
    <location>
        <begin position="57"/>
        <end position="181"/>
    </location>
</feature>
<dbReference type="GO" id="GO:0000049">
    <property type="term" value="F:tRNA binding"/>
    <property type="evidence" value="ECO:0007669"/>
    <property type="project" value="UniProtKB-UniRule"/>
</dbReference>
<dbReference type="InterPro" id="IPR041616">
    <property type="entry name" value="PheRS_beta_core"/>
</dbReference>
<dbReference type="SUPFAM" id="SSF46955">
    <property type="entry name" value="Putative DNA-binding domain"/>
    <property type="match status" value="1"/>
</dbReference>
<evidence type="ECO:0000256" key="8">
    <source>
        <dbReference type="ARBA" id="ARBA00022741"/>
    </source>
</evidence>
<evidence type="ECO:0000256" key="7">
    <source>
        <dbReference type="ARBA" id="ARBA00022723"/>
    </source>
</evidence>
<dbReference type="EMBL" id="DPBP01000027">
    <property type="protein sequence ID" value="HCE17494.1"/>
    <property type="molecule type" value="Genomic_DNA"/>
</dbReference>
<reference evidence="20 21" key="1">
    <citation type="journal article" date="2018" name="Nat. Biotechnol.">
        <title>A standardized bacterial taxonomy based on genome phylogeny substantially revises the tree of life.</title>
        <authorList>
            <person name="Parks D.H."/>
            <person name="Chuvochina M."/>
            <person name="Waite D.W."/>
            <person name="Rinke C."/>
            <person name="Skarshewski A."/>
            <person name="Chaumeil P.A."/>
            <person name="Hugenholtz P."/>
        </authorList>
    </citation>
    <scope>NUCLEOTIDE SEQUENCE [LARGE SCALE GENOMIC DNA]</scope>
    <source>
        <strain evidence="20">UBA8781</strain>
    </source>
</reference>
<dbReference type="Pfam" id="PF17759">
    <property type="entry name" value="tRNA_synthFbeta"/>
    <property type="match status" value="1"/>
</dbReference>
<keyword evidence="5 16" id="KW-0820">tRNA-binding</keyword>
<evidence type="ECO:0000259" key="17">
    <source>
        <dbReference type="PROSITE" id="PS50886"/>
    </source>
</evidence>
<dbReference type="InterPro" id="IPR045864">
    <property type="entry name" value="aa-tRNA-synth_II/BPL/LPL"/>
</dbReference>
<feature type="binding site" evidence="15">
    <location>
        <position position="502"/>
    </location>
    <ligand>
        <name>Mg(2+)</name>
        <dbReference type="ChEBI" id="CHEBI:18420"/>
        <note>shared with alpha subunit</note>
    </ligand>
</feature>
<evidence type="ECO:0000256" key="16">
    <source>
        <dbReference type="PROSITE-ProRule" id="PRU00209"/>
    </source>
</evidence>
<comment type="subunit">
    <text evidence="3 15">Tetramer of two alpha and two beta subunits.</text>
</comment>
<dbReference type="GO" id="GO:0000287">
    <property type="term" value="F:magnesium ion binding"/>
    <property type="evidence" value="ECO:0007669"/>
    <property type="project" value="UniProtKB-UniRule"/>
</dbReference>
<keyword evidence="10 15" id="KW-0460">Magnesium</keyword>
<dbReference type="SUPFAM" id="SSF50249">
    <property type="entry name" value="Nucleic acid-binding proteins"/>
    <property type="match status" value="1"/>
</dbReference>
<dbReference type="InterPro" id="IPR009061">
    <property type="entry name" value="DNA-bd_dom_put_sf"/>
</dbReference>
<keyword evidence="4 15" id="KW-0963">Cytoplasm</keyword>
<dbReference type="Gene3D" id="3.30.56.10">
    <property type="match status" value="2"/>
</dbReference>
<evidence type="ECO:0000313" key="20">
    <source>
        <dbReference type="EMBL" id="HCE17494.1"/>
    </source>
</evidence>
<dbReference type="Gene3D" id="3.30.930.10">
    <property type="entry name" value="Bira Bifunctional Protein, Domain 2"/>
    <property type="match status" value="1"/>
</dbReference>
<feature type="binding site" evidence="15">
    <location>
        <position position="505"/>
    </location>
    <ligand>
        <name>Mg(2+)</name>
        <dbReference type="ChEBI" id="CHEBI:18420"/>
        <note>shared with alpha subunit</note>
    </ligand>
</feature>
<evidence type="ECO:0000256" key="15">
    <source>
        <dbReference type="HAMAP-Rule" id="MF_00283"/>
    </source>
</evidence>
<keyword evidence="8 15" id="KW-0547">Nucleotide-binding</keyword>
<evidence type="ECO:0000256" key="1">
    <source>
        <dbReference type="ARBA" id="ARBA00004496"/>
    </source>
</evidence>
<keyword evidence="11 16" id="KW-0694">RNA-binding</keyword>
<dbReference type="NCBIfam" id="TIGR00472">
    <property type="entry name" value="pheT_bact"/>
    <property type="match status" value="1"/>
</dbReference>
<evidence type="ECO:0000256" key="3">
    <source>
        <dbReference type="ARBA" id="ARBA00011209"/>
    </source>
</evidence>
<dbReference type="Pfam" id="PF03147">
    <property type="entry name" value="FDX-ACB"/>
    <property type="match status" value="1"/>
</dbReference>
<sequence length="842" mass="92964">MKVPVSWLKDFVDLSGLSVVELAHKLTMAGMEVEEIRFVGLPLPDSDDHGFKVSGLSWDADKIVVAQIDEVFPHPNADRLVLCRLNDGLQEHTVLTGAPNLFEYKGIGPLPRPLKVAYAREGARIYDGHQPGQVLTTLKRAKIRGVDSYSMVCSEKELGISDEHEGIILLDEDAPTGMPLVEYMGDAVLELKINPNMARNTSVLGVAREVAALTGRALKKPEFTLETTGEPIEGRVSIQITNPELNPRFTLALIREVRLGESPYWVQRRLRLAGMRPINNVVDATNYTMLEIGEPLHAFDYDVLVNRAGGGEVVILTRTARPGEKLTTLDGVERTLTETNVLVCDATGPLSLAGVMGGQESEVSDHTVNVLLEAATWNFINIRRTVMQHGLPSEASYRFSRGVHPALAIDGLRRCLYWMARWSGGKVAPGIVDAYPLPPVDPCVEITAQDVERSLGISISLEEIQQMLERLEFRCERRGETLQVQTPPIRMDIGEGVVGVADLMEEIARLYGFERIPETRLADSLPPQRGNPSLEGEEHVRDVLVSLGLQEVITHRMTAPEIEARLLPAGTPAPSVEYVRLVNPISPEKRVLRRSLLASVLNVLERNARMAESLSLFEVGAVFEPSGEALPREPRRLAIAMTGRREESSWDAPEGRLMDFYDLKGVIEALMEALHIRVAFAPEEHPSFHPGKCATVLCGEQKLGVFGELHPLVRENYEVDTPVLAAEIDLEALLSLLPLLGHEVRPVSEFPPVLEDIAVVVDEAVPAARVEELIWQGGGKLLAGVRLFDVFRGEQLGAGKKSLAYSLTYQAPDRTLTDRDAAQIRTRIIRRLEQELGAKLRS</sequence>
<evidence type="ECO:0000256" key="4">
    <source>
        <dbReference type="ARBA" id="ARBA00022490"/>
    </source>
</evidence>
<dbReference type="InterPro" id="IPR012340">
    <property type="entry name" value="NA-bd_OB-fold"/>
</dbReference>
<dbReference type="OrthoDB" id="9805455at2"/>
<comment type="catalytic activity">
    <reaction evidence="14 15">
        <text>tRNA(Phe) + L-phenylalanine + ATP = L-phenylalanyl-tRNA(Phe) + AMP + diphosphate + H(+)</text>
        <dbReference type="Rhea" id="RHEA:19413"/>
        <dbReference type="Rhea" id="RHEA-COMP:9668"/>
        <dbReference type="Rhea" id="RHEA-COMP:9699"/>
        <dbReference type="ChEBI" id="CHEBI:15378"/>
        <dbReference type="ChEBI" id="CHEBI:30616"/>
        <dbReference type="ChEBI" id="CHEBI:33019"/>
        <dbReference type="ChEBI" id="CHEBI:58095"/>
        <dbReference type="ChEBI" id="CHEBI:78442"/>
        <dbReference type="ChEBI" id="CHEBI:78531"/>
        <dbReference type="ChEBI" id="CHEBI:456215"/>
        <dbReference type="EC" id="6.1.1.20"/>
    </reaction>
</comment>
<feature type="binding site" evidence="15">
    <location>
        <position position="506"/>
    </location>
    <ligand>
        <name>Mg(2+)</name>
        <dbReference type="ChEBI" id="CHEBI:18420"/>
        <note>shared with alpha subunit</note>
    </ligand>
</feature>
<dbReference type="STRING" id="229919.GCA_001050195_02789"/>
<dbReference type="PROSITE" id="PS51483">
    <property type="entry name" value="B5"/>
    <property type="match status" value="1"/>
</dbReference>
<name>A0A3D1JGB7_9CHLR</name>
<dbReference type="Gene3D" id="3.50.40.10">
    <property type="entry name" value="Phenylalanyl-trna Synthetase, Chain B, domain 3"/>
    <property type="match status" value="1"/>
</dbReference>
<keyword evidence="6 15" id="KW-0436">Ligase</keyword>
<dbReference type="InterPro" id="IPR033714">
    <property type="entry name" value="tRNA_bind_bactPheRS"/>
</dbReference>
<comment type="caution">
    <text evidence="20">The sequence shown here is derived from an EMBL/GenBank/DDBJ whole genome shotgun (WGS) entry which is preliminary data.</text>
</comment>
<proteinExistence type="inferred from homology"/>
<evidence type="ECO:0000256" key="2">
    <source>
        <dbReference type="ARBA" id="ARBA00008653"/>
    </source>
</evidence>
<dbReference type="GO" id="GO:0005524">
    <property type="term" value="F:ATP binding"/>
    <property type="evidence" value="ECO:0007669"/>
    <property type="project" value="UniProtKB-UniRule"/>
</dbReference>
<dbReference type="PROSITE" id="PS51447">
    <property type="entry name" value="FDX_ACB"/>
    <property type="match status" value="1"/>
</dbReference>
<dbReference type="SMART" id="SM00874">
    <property type="entry name" value="B5"/>
    <property type="match status" value="1"/>
</dbReference>
<feature type="domain" description="FDX-ACB" evidence="18">
    <location>
        <begin position="748"/>
        <end position="841"/>
    </location>
</feature>
<evidence type="ECO:0000313" key="21">
    <source>
        <dbReference type="Proteomes" id="UP000264141"/>
    </source>
</evidence>
<accession>A0A3D1JGB7</accession>
<dbReference type="InterPro" id="IPR045060">
    <property type="entry name" value="Phe-tRNA-ligase_IIc_bsu"/>
</dbReference>
<dbReference type="GO" id="GO:0009328">
    <property type="term" value="C:phenylalanine-tRNA ligase complex"/>
    <property type="evidence" value="ECO:0007669"/>
    <property type="project" value="TreeGrafter"/>
</dbReference>
<evidence type="ECO:0000256" key="9">
    <source>
        <dbReference type="ARBA" id="ARBA00022840"/>
    </source>
</evidence>
<keyword evidence="9 15" id="KW-0067">ATP-binding</keyword>
<dbReference type="HAMAP" id="MF_00283">
    <property type="entry name" value="Phe_tRNA_synth_beta1"/>
    <property type="match status" value="1"/>
</dbReference>
<keyword evidence="12 15" id="KW-0648">Protein biosynthesis</keyword>
<evidence type="ECO:0000256" key="13">
    <source>
        <dbReference type="ARBA" id="ARBA00023146"/>
    </source>
</evidence>
<dbReference type="PROSITE" id="PS50886">
    <property type="entry name" value="TRBD"/>
    <property type="match status" value="1"/>
</dbReference>
<feature type="binding site" evidence="15">
    <location>
        <position position="492"/>
    </location>
    <ligand>
        <name>Mg(2+)</name>
        <dbReference type="ChEBI" id="CHEBI:18420"/>
        <note>shared with alpha subunit</note>
    </ligand>
</feature>
<dbReference type="Pfam" id="PF03484">
    <property type="entry name" value="B5"/>
    <property type="match status" value="1"/>
</dbReference>
<feature type="domain" description="B5" evidence="19">
    <location>
        <begin position="439"/>
        <end position="518"/>
    </location>
</feature>
<dbReference type="InterPro" id="IPR036690">
    <property type="entry name" value="Fdx_antiC-bd_sf"/>
</dbReference>
<dbReference type="Gene3D" id="2.40.50.140">
    <property type="entry name" value="Nucleic acid-binding proteins"/>
    <property type="match status" value="1"/>
</dbReference>
<dbReference type="SUPFAM" id="SSF54991">
    <property type="entry name" value="Anticodon-binding domain of PheRS"/>
    <property type="match status" value="1"/>
</dbReference>
<evidence type="ECO:0000259" key="19">
    <source>
        <dbReference type="PROSITE" id="PS51483"/>
    </source>
</evidence>
<evidence type="ECO:0000256" key="14">
    <source>
        <dbReference type="ARBA" id="ARBA00049255"/>
    </source>
</evidence>
<dbReference type="PANTHER" id="PTHR10947">
    <property type="entry name" value="PHENYLALANYL-TRNA SYNTHETASE BETA CHAIN AND LEUCINE-RICH REPEAT-CONTAINING PROTEIN 47"/>
    <property type="match status" value="1"/>
</dbReference>
<evidence type="ECO:0000259" key="18">
    <source>
        <dbReference type="PROSITE" id="PS51447"/>
    </source>
</evidence>
<dbReference type="InterPro" id="IPR020825">
    <property type="entry name" value="Phe-tRNA_synthase-like_B3/B4"/>
</dbReference>
<evidence type="ECO:0000256" key="6">
    <source>
        <dbReference type="ARBA" id="ARBA00022598"/>
    </source>
</evidence>
<gene>
    <name evidence="15" type="primary">pheT</name>
    <name evidence="20" type="ORF">DEQ80_06515</name>
</gene>
<comment type="similarity">
    <text evidence="2 15">Belongs to the phenylalanyl-tRNA synthetase beta subunit family. Type 1 subfamily.</text>
</comment>
<evidence type="ECO:0000256" key="5">
    <source>
        <dbReference type="ARBA" id="ARBA00022555"/>
    </source>
</evidence>
<dbReference type="Pfam" id="PF03483">
    <property type="entry name" value="B3_4"/>
    <property type="match status" value="1"/>
</dbReference>
<dbReference type="Gene3D" id="3.30.70.380">
    <property type="entry name" value="Ferrodoxin-fold anticodon-binding domain"/>
    <property type="match status" value="1"/>
</dbReference>
<dbReference type="PANTHER" id="PTHR10947:SF0">
    <property type="entry name" value="PHENYLALANINE--TRNA LIGASE BETA SUBUNIT"/>
    <property type="match status" value="1"/>
</dbReference>
<comment type="cofactor">
    <cofactor evidence="15">
        <name>Mg(2+)</name>
        <dbReference type="ChEBI" id="CHEBI:18420"/>
    </cofactor>
    <text evidence="15">Binds 2 magnesium ions per tetramer.</text>
</comment>
<dbReference type="SUPFAM" id="SSF55681">
    <property type="entry name" value="Class II aaRS and biotin synthetases"/>
    <property type="match status" value="1"/>
</dbReference>
<dbReference type="FunFam" id="3.30.70.380:FF:000001">
    <property type="entry name" value="Phenylalanine--tRNA ligase beta subunit"/>
    <property type="match status" value="1"/>
</dbReference>
<dbReference type="EC" id="6.1.1.20" evidence="15"/>
<evidence type="ECO:0000256" key="10">
    <source>
        <dbReference type="ARBA" id="ARBA00022842"/>
    </source>
</evidence>
<dbReference type="InterPro" id="IPR005121">
    <property type="entry name" value="Fdx_antiC-bd"/>
</dbReference>
<evidence type="ECO:0000256" key="12">
    <source>
        <dbReference type="ARBA" id="ARBA00022917"/>
    </source>
</evidence>